<proteinExistence type="predicted"/>
<feature type="region of interest" description="Disordered" evidence="1">
    <location>
        <begin position="1"/>
        <end position="89"/>
    </location>
</feature>
<sequence>MRHYKGIGAAFRTREGSLRPKRHLGPTSETQRDDIAFPRQRRTSPTRIHYRSTHCRRNPPPPPPPSPCIPHLRAGPHAFPNGAPQPIGNGLNYSRYETNTRVHNQLIIYEIFTAAPRS</sequence>
<name>A0ABN8HMP7_9NEOP</name>
<evidence type="ECO:0000313" key="2">
    <source>
        <dbReference type="EMBL" id="CAH2037304.1"/>
    </source>
</evidence>
<feature type="compositionally biased region" description="Basic residues" evidence="1">
    <location>
        <begin position="39"/>
        <end position="57"/>
    </location>
</feature>
<feature type="non-terminal residue" evidence="2">
    <location>
        <position position="118"/>
    </location>
</feature>
<organism evidence="2 3">
    <name type="scientific">Iphiclides podalirius</name>
    <name type="common">scarce swallowtail</name>
    <dbReference type="NCBI Taxonomy" id="110791"/>
    <lineage>
        <taxon>Eukaryota</taxon>
        <taxon>Metazoa</taxon>
        <taxon>Ecdysozoa</taxon>
        <taxon>Arthropoda</taxon>
        <taxon>Hexapoda</taxon>
        <taxon>Insecta</taxon>
        <taxon>Pterygota</taxon>
        <taxon>Neoptera</taxon>
        <taxon>Endopterygota</taxon>
        <taxon>Lepidoptera</taxon>
        <taxon>Glossata</taxon>
        <taxon>Ditrysia</taxon>
        <taxon>Papilionoidea</taxon>
        <taxon>Papilionidae</taxon>
        <taxon>Papilioninae</taxon>
        <taxon>Iphiclides</taxon>
    </lineage>
</organism>
<evidence type="ECO:0000256" key="1">
    <source>
        <dbReference type="SAM" id="MobiDB-lite"/>
    </source>
</evidence>
<keyword evidence="3" id="KW-1185">Reference proteome</keyword>
<evidence type="ECO:0000313" key="3">
    <source>
        <dbReference type="Proteomes" id="UP000837857"/>
    </source>
</evidence>
<accession>A0ABN8HMP7</accession>
<reference evidence="2" key="1">
    <citation type="submission" date="2022-03" db="EMBL/GenBank/DDBJ databases">
        <authorList>
            <person name="Martin H S."/>
        </authorList>
    </citation>
    <scope>NUCLEOTIDE SEQUENCE</scope>
</reference>
<dbReference type="EMBL" id="OW152822">
    <property type="protein sequence ID" value="CAH2037304.1"/>
    <property type="molecule type" value="Genomic_DNA"/>
</dbReference>
<feature type="compositionally biased region" description="Pro residues" evidence="1">
    <location>
        <begin position="58"/>
        <end position="68"/>
    </location>
</feature>
<protein>
    <submittedName>
        <fullName evidence="2">Uncharacterized protein</fullName>
    </submittedName>
</protein>
<gene>
    <name evidence="2" type="ORF">IPOD504_LOCUS1110</name>
</gene>
<dbReference type="Proteomes" id="UP000837857">
    <property type="component" value="Chromosome 10"/>
</dbReference>